<dbReference type="AlphaFoldDB" id="A0A4Y7R831"/>
<evidence type="ECO:0000313" key="1">
    <source>
        <dbReference type="EMBL" id="TEB05135.1"/>
    </source>
</evidence>
<sequence length="71" mass="8172">MGKYCSTWRRRRAYTKGESTKVRKGTSTSTRWGTNRGGRMPDICECVAGLKMEHCITTPEYIPDPHKSGYW</sequence>
<keyword evidence="2" id="KW-1185">Reference proteome</keyword>
<gene>
    <name evidence="1" type="ORF">FA13DRAFT_1750331</name>
</gene>
<name>A0A4Y7R831_COPMI</name>
<proteinExistence type="predicted"/>
<comment type="caution">
    <text evidence="1">The sequence shown here is derived from an EMBL/GenBank/DDBJ whole genome shotgun (WGS) entry which is preliminary data.</text>
</comment>
<dbReference type="Proteomes" id="UP000298030">
    <property type="component" value="Unassembled WGS sequence"/>
</dbReference>
<dbReference type="EMBL" id="QPFP01000610">
    <property type="protein sequence ID" value="TEB05135.1"/>
    <property type="molecule type" value="Genomic_DNA"/>
</dbReference>
<evidence type="ECO:0000313" key="2">
    <source>
        <dbReference type="Proteomes" id="UP000298030"/>
    </source>
</evidence>
<organism evidence="1 2">
    <name type="scientific">Coprinellus micaceus</name>
    <name type="common">Glistening ink-cap mushroom</name>
    <name type="synonym">Coprinus micaceus</name>
    <dbReference type="NCBI Taxonomy" id="71717"/>
    <lineage>
        <taxon>Eukaryota</taxon>
        <taxon>Fungi</taxon>
        <taxon>Dikarya</taxon>
        <taxon>Basidiomycota</taxon>
        <taxon>Agaricomycotina</taxon>
        <taxon>Agaricomycetes</taxon>
        <taxon>Agaricomycetidae</taxon>
        <taxon>Agaricales</taxon>
        <taxon>Agaricineae</taxon>
        <taxon>Psathyrellaceae</taxon>
        <taxon>Coprinellus</taxon>
    </lineage>
</organism>
<protein>
    <submittedName>
        <fullName evidence="1">Uncharacterized protein</fullName>
    </submittedName>
</protein>
<accession>A0A4Y7R831</accession>
<reference evidence="1 2" key="1">
    <citation type="journal article" date="2019" name="Nat. Ecol. Evol.">
        <title>Megaphylogeny resolves global patterns of mushroom evolution.</title>
        <authorList>
            <person name="Varga T."/>
            <person name="Krizsan K."/>
            <person name="Foldi C."/>
            <person name="Dima B."/>
            <person name="Sanchez-Garcia M."/>
            <person name="Sanchez-Ramirez S."/>
            <person name="Szollosi G.J."/>
            <person name="Szarkandi J.G."/>
            <person name="Papp V."/>
            <person name="Albert L."/>
            <person name="Andreopoulos W."/>
            <person name="Angelini C."/>
            <person name="Antonin V."/>
            <person name="Barry K.W."/>
            <person name="Bougher N.L."/>
            <person name="Buchanan P."/>
            <person name="Buyck B."/>
            <person name="Bense V."/>
            <person name="Catcheside P."/>
            <person name="Chovatia M."/>
            <person name="Cooper J."/>
            <person name="Damon W."/>
            <person name="Desjardin D."/>
            <person name="Finy P."/>
            <person name="Geml J."/>
            <person name="Haridas S."/>
            <person name="Hughes K."/>
            <person name="Justo A."/>
            <person name="Karasinski D."/>
            <person name="Kautmanova I."/>
            <person name="Kiss B."/>
            <person name="Kocsube S."/>
            <person name="Kotiranta H."/>
            <person name="LaButti K.M."/>
            <person name="Lechner B.E."/>
            <person name="Liimatainen K."/>
            <person name="Lipzen A."/>
            <person name="Lukacs Z."/>
            <person name="Mihaltcheva S."/>
            <person name="Morgado L.N."/>
            <person name="Niskanen T."/>
            <person name="Noordeloos M.E."/>
            <person name="Ohm R.A."/>
            <person name="Ortiz-Santana B."/>
            <person name="Ovrebo C."/>
            <person name="Racz N."/>
            <person name="Riley R."/>
            <person name="Savchenko A."/>
            <person name="Shiryaev A."/>
            <person name="Soop K."/>
            <person name="Spirin V."/>
            <person name="Szebenyi C."/>
            <person name="Tomsovsky M."/>
            <person name="Tulloss R.E."/>
            <person name="Uehling J."/>
            <person name="Grigoriev I.V."/>
            <person name="Vagvolgyi C."/>
            <person name="Papp T."/>
            <person name="Martin F.M."/>
            <person name="Miettinen O."/>
            <person name="Hibbett D.S."/>
            <person name="Nagy L.G."/>
        </authorList>
    </citation>
    <scope>NUCLEOTIDE SEQUENCE [LARGE SCALE GENOMIC DNA]</scope>
    <source>
        <strain evidence="1 2">FP101781</strain>
    </source>
</reference>